<dbReference type="InterPro" id="IPR001757">
    <property type="entry name" value="P_typ_ATPase"/>
</dbReference>
<evidence type="ECO:0000256" key="7">
    <source>
        <dbReference type="ARBA" id="ARBA00022840"/>
    </source>
</evidence>
<dbReference type="InterPro" id="IPR008250">
    <property type="entry name" value="ATPase_P-typ_transduc_dom_A_sf"/>
</dbReference>
<evidence type="ECO:0000259" key="15">
    <source>
        <dbReference type="Pfam" id="PF12409"/>
    </source>
</evidence>
<feature type="transmembrane region" description="Helical" evidence="13">
    <location>
        <begin position="48"/>
        <end position="65"/>
    </location>
</feature>
<dbReference type="InterPro" id="IPR006544">
    <property type="entry name" value="P-type_TPase_V"/>
</dbReference>
<dbReference type="FunFam" id="3.40.50.1000:FF:000068">
    <property type="entry name" value="Cation-transporting ATPase"/>
    <property type="match status" value="1"/>
</dbReference>
<feature type="transmembrane region" description="Helical" evidence="13">
    <location>
        <begin position="1038"/>
        <end position="1055"/>
    </location>
</feature>
<evidence type="ECO:0000256" key="3">
    <source>
        <dbReference type="ARBA" id="ARBA00022553"/>
    </source>
</evidence>
<evidence type="ECO:0000313" key="16">
    <source>
        <dbReference type="EMBL" id="KAK9738309.1"/>
    </source>
</evidence>
<comment type="catalytic activity">
    <reaction evidence="12 13">
        <text>ATP + H2O = ADP + phosphate + H(+)</text>
        <dbReference type="Rhea" id="RHEA:13065"/>
        <dbReference type="ChEBI" id="CHEBI:15377"/>
        <dbReference type="ChEBI" id="CHEBI:15378"/>
        <dbReference type="ChEBI" id="CHEBI:30616"/>
        <dbReference type="ChEBI" id="CHEBI:43474"/>
        <dbReference type="ChEBI" id="CHEBI:456216"/>
    </reaction>
</comment>
<feature type="transmembrane region" description="Helical" evidence="13">
    <location>
        <begin position="890"/>
        <end position="911"/>
    </location>
</feature>
<reference evidence="16 17" key="1">
    <citation type="journal article" date="2024" name="BMC Genomics">
        <title>De novo assembly and annotation of Popillia japonica's genome with initial clues to its potential as an invasive pest.</title>
        <authorList>
            <person name="Cucini C."/>
            <person name="Boschi S."/>
            <person name="Funari R."/>
            <person name="Cardaioli E."/>
            <person name="Iannotti N."/>
            <person name="Marturano G."/>
            <person name="Paoli F."/>
            <person name="Bruttini M."/>
            <person name="Carapelli A."/>
            <person name="Frati F."/>
            <person name="Nardi F."/>
        </authorList>
    </citation>
    <scope>NUCLEOTIDE SEQUENCE [LARGE SCALE GENOMIC DNA]</scope>
    <source>
        <strain evidence="16">DMR45628</strain>
    </source>
</reference>
<keyword evidence="10 13" id="KW-1133">Transmembrane helix</keyword>
<dbReference type="EMBL" id="JASPKY010000088">
    <property type="protein sequence ID" value="KAK9738309.1"/>
    <property type="molecule type" value="Genomic_DNA"/>
</dbReference>
<sequence length="1169" mass="131870">MVQAANFLKDAETNGKVHNKQRNYVQYIKDGENELELHGFQANTFKTAMTWLGYFLTFGLLRLFYHWYPHLMLYSTHSNCSFSEAEKILIIDIYKKKHKTYYVEQVETISLGSGVKNKSESNVDVKKIHYNLDNGSMRESNEVRTFFCKRMRFVWDADTKCFVRLVGLTHSMAKSELHRLRGHNSDTRISRYIIYGNNEIDIPLESIFKLFILEALTPFYIFQIFSLIVWFAELYYYYTIAIIVMSVYGISSSIIQTRKNQKNLRGTVHTVDEVMIWCEGVNRYETIKSSLLVPGDIIAIPNNGCSMQCDAVLLNGTCIVNESMLTGESVPVLKTAVEHLETFYNDREDSTHTLYCGTSVLQTRCHEEGFVKAVVINTGFLTSKGELVRSIMYPPPADFKFDRDSYKFIGILAIIALLGFVYTVVSKASRQLAAWDIIIKALDIITIVIPPALPAAMTIGKLFAQNRLKKKNIYCINSRVINVSGSINCICFDKTGTLTEDGLDMWGVVPIRDVKVQDVVKEPHLLDTESNLLRAMSSCHSLAVVDGELTGDPLDFKMFEATQWEMSESEDKQVEALVAPKSGGGVTISVLHRFQFSSTLQRMSVVVQASDSHLLDVYCKGSPEAIMALSQRDSIPSDILDSLSEYTIQGYRVLAIGTKKMPKTDLTNISRDEVESDLIFGGLLIFENKLKPQSADVVKVLRNAEMKVVMITGDNVETAVSVAKECGLIESGSRLVNIFVGGNKLDYPKLEFKFAEKTNRINPNETALDIMQEDGNRIHFAMTGTTWALIKQYFPDQIPKIITLGTVFARMSSEQKQQLILELQSIGYYVAMCGDGTNDCGALKAAHVGISLSEAESSVASPFTSKEPNISCVTEVIKEGRAALVTSFGVFKFMICYSLTEFVSVIILYGIDSNLTSLQFLFIDICLALNFASIFGITEAYDKILFKKAPATTLLGLIPLISLTLHIILVVAFQAVSYYVIQTYDWFEPFQYDPVKGNYFASYENYAIFTLSMFQYIATAVVFSKGKPYRKSIHTNKYLVGSIAIMIAICSYMTVHPANWILDVLEMIIPPFHDARLMILVIALINFFAAFIVEELLVDCLMDRKLKPKFFNIEKSKKKYLKIQYDLSNGEWPLLQQNEDFSLPCTQNTMKSRLNGIYNEGFEIVDEKL</sequence>
<evidence type="ECO:0000256" key="9">
    <source>
        <dbReference type="ARBA" id="ARBA00022967"/>
    </source>
</evidence>
<dbReference type="SFLD" id="SFLDG00002">
    <property type="entry name" value="C1.7:_P-type_atpase_like"/>
    <property type="match status" value="1"/>
</dbReference>
<dbReference type="GO" id="GO:0016887">
    <property type="term" value="F:ATP hydrolysis activity"/>
    <property type="evidence" value="ECO:0007669"/>
    <property type="project" value="InterPro"/>
</dbReference>
<dbReference type="SFLD" id="SFLDS00003">
    <property type="entry name" value="Haloacid_Dehalogenase"/>
    <property type="match status" value="1"/>
</dbReference>
<dbReference type="InterPro" id="IPR023214">
    <property type="entry name" value="HAD_sf"/>
</dbReference>
<evidence type="ECO:0000256" key="8">
    <source>
        <dbReference type="ARBA" id="ARBA00022842"/>
    </source>
</evidence>
<dbReference type="GO" id="GO:0006874">
    <property type="term" value="P:intracellular calcium ion homeostasis"/>
    <property type="evidence" value="ECO:0007669"/>
    <property type="project" value="TreeGrafter"/>
</dbReference>
<dbReference type="NCBIfam" id="TIGR01494">
    <property type="entry name" value="ATPase_P-type"/>
    <property type="match status" value="3"/>
</dbReference>
<dbReference type="Gene3D" id="3.40.1110.10">
    <property type="entry name" value="Calcium-transporting ATPase, cytoplasmic domain N"/>
    <property type="match status" value="1"/>
</dbReference>
<dbReference type="Pfam" id="PF12409">
    <property type="entry name" value="P5-ATPase"/>
    <property type="match status" value="1"/>
</dbReference>
<dbReference type="AlphaFoldDB" id="A0AAW1LX00"/>
<dbReference type="GO" id="GO:0140358">
    <property type="term" value="F:P-type transmembrane transporter activity"/>
    <property type="evidence" value="ECO:0007669"/>
    <property type="project" value="InterPro"/>
</dbReference>
<dbReference type="EC" id="7.2.2.-" evidence="13"/>
<feature type="domain" description="P-type ATPase A" evidence="14">
    <location>
        <begin position="283"/>
        <end position="391"/>
    </location>
</feature>
<evidence type="ECO:0000256" key="10">
    <source>
        <dbReference type="ARBA" id="ARBA00022989"/>
    </source>
</evidence>
<dbReference type="Gene3D" id="1.20.1110.10">
    <property type="entry name" value="Calcium-transporting ATPase, transmembrane domain"/>
    <property type="match status" value="1"/>
</dbReference>
<feature type="transmembrane region" description="Helical" evidence="13">
    <location>
        <begin position="235"/>
        <end position="255"/>
    </location>
</feature>
<feature type="transmembrane region" description="Helical" evidence="13">
    <location>
        <begin position="1006"/>
        <end position="1026"/>
    </location>
</feature>
<accession>A0AAW1LX00</accession>
<dbReference type="GO" id="GO:0015203">
    <property type="term" value="F:polyamine transmembrane transporter activity"/>
    <property type="evidence" value="ECO:0007669"/>
    <property type="project" value="TreeGrafter"/>
</dbReference>
<comment type="caution">
    <text evidence="16">The sequence shown here is derived from an EMBL/GenBank/DDBJ whole genome shotgun (WGS) entry which is preliminary data.</text>
</comment>
<evidence type="ECO:0000256" key="4">
    <source>
        <dbReference type="ARBA" id="ARBA00022692"/>
    </source>
</evidence>
<comment type="similarity">
    <text evidence="2 13">Belongs to the cation transport ATPase (P-type) (TC 3.A.3) family. Type V subfamily.</text>
</comment>
<feature type="transmembrane region" description="Helical" evidence="13">
    <location>
        <begin position="437"/>
        <end position="464"/>
    </location>
</feature>
<evidence type="ECO:0000256" key="6">
    <source>
        <dbReference type="ARBA" id="ARBA00022741"/>
    </source>
</evidence>
<evidence type="ECO:0000256" key="5">
    <source>
        <dbReference type="ARBA" id="ARBA00022723"/>
    </source>
</evidence>
<keyword evidence="8 13" id="KW-0460">Magnesium</keyword>
<dbReference type="GO" id="GO:0019829">
    <property type="term" value="F:ATPase-coupled monoatomic cation transmembrane transporter activity"/>
    <property type="evidence" value="ECO:0007669"/>
    <property type="project" value="UniProtKB-UniRule"/>
</dbReference>
<evidence type="ECO:0000256" key="1">
    <source>
        <dbReference type="ARBA" id="ARBA00004141"/>
    </source>
</evidence>
<dbReference type="PROSITE" id="PS01229">
    <property type="entry name" value="COF_2"/>
    <property type="match status" value="1"/>
</dbReference>
<keyword evidence="6 13" id="KW-0547">Nucleotide-binding</keyword>
<keyword evidence="4 13" id="KW-0812">Transmembrane</keyword>
<dbReference type="SUPFAM" id="SSF56784">
    <property type="entry name" value="HAD-like"/>
    <property type="match status" value="1"/>
</dbReference>
<feature type="transmembrane region" description="Helical" evidence="13">
    <location>
        <begin position="408"/>
        <end position="425"/>
    </location>
</feature>
<evidence type="ECO:0000256" key="11">
    <source>
        <dbReference type="ARBA" id="ARBA00023136"/>
    </source>
</evidence>
<evidence type="ECO:0000256" key="2">
    <source>
        <dbReference type="ARBA" id="ARBA00006000"/>
    </source>
</evidence>
<dbReference type="Gene3D" id="2.70.150.10">
    <property type="entry name" value="Calcium-transporting ATPase, cytoplasmic transduction domain A"/>
    <property type="match status" value="1"/>
</dbReference>
<keyword evidence="9 13" id="KW-1278">Translocase</keyword>
<feature type="transmembrane region" description="Helical" evidence="13">
    <location>
        <begin position="210"/>
        <end position="229"/>
    </location>
</feature>
<keyword evidence="7 13" id="KW-0067">ATP-binding</keyword>
<dbReference type="PRINTS" id="PR00119">
    <property type="entry name" value="CATATPASE"/>
</dbReference>
<dbReference type="GO" id="GO:0016020">
    <property type="term" value="C:membrane"/>
    <property type="evidence" value="ECO:0007669"/>
    <property type="project" value="UniProtKB-SubCell"/>
</dbReference>
<feature type="transmembrane region" description="Helical" evidence="13">
    <location>
        <begin position="953"/>
        <end position="981"/>
    </location>
</feature>
<dbReference type="PROSITE" id="PS00154">
    <property type="entry name" value="ATPASE_E1_E2"/>
    <property type="match status" value="1"/>
</dbReference>
<evidence type="ECO:0000313" key="17">
    <source>
        <dbReference type="Proteomes" id="UP001458880"/>
    </source>
</evidence>
<dbReference type="InterPro" id="IPR059000">
    <property type="entry name" value="ATPase_P-type_domA"/>
</dbReference>
<dbReference type="FunFam" id="1.20.1110.10:FF:000023">
    <property type="entry name" value="Cation-transporting ATPase"/>
    <property type="match status" value="1"/>
</dbReference>
<dbReference type="GO" id="GO:0005524">
    <property type="term" value="F:ATP binding"/>
    <property type="evidence" value="ECO:0007669"/>
    <property type="project" value="UniProtKB-UniRule"/>
</dbReference>
<dbReference type="Gene3D" id="3.40.50.1000">
    <property type="entry name" value="HAD superfamily/HAD-like"/>
    <property type="match status" value="1"/>
</dbReference>
<dbReference type="Proteomes" id="UP001458880">
    <property type="component" value="Unassembled WGS sequence"/>
</dbReference>
<dbReference type="SUPFAM" id="SSF81653">
    <property type="entry name" value="Calcium ATPase, transduction domain A"/>
    <property type="match status" value="1"/>
</dbReference>
<keyword evidence="5 13" id="KW-0479">Metal-binding</keyword>
<comment type="subcellular location">
    <subcellularLocation>
        <location evidence="1 13">Membrane</location>
        <topology evidence="1 13">Multi-pass membrane protein</topology>
    </subcellularLocation>
</comment>
<feature type="transmembrane region" description="Helical" evidence="13">
    <location>
        <begin position="1075"/>
        <end position="1098"/>
    </location>
</feature>
<dbReference type="InterPro" id="IPR036412">
    <property type="entry name" value="HAD-like_sf"/>
</dbReference>
<keyword evidence="3" id="KW-0597">Phosphoprotein</keyword>
<dbReference type="InterPro" id="IPR047819">
    <property type="entry name" value="P5A-ATPase_N"/>
</dbReference>
<dbReference type="PANTHER" id="PTHR45630">
    <property type="entry name" value="CATION-TRANSPORTING ATPASE-RELATED"/>
    <property type="match status" value="1"/>
</dbReference>
<feature type="transmembrane region" description="Helical" evidence="13">
    <location>
        <begin position="917"/>
        <end position="941"/>
    </location>
</feature>
<feature type="domain" description="P5B-type ATPase N-terminal" evidence="15">
    <location>
        <begin position="32"/>
        <end position="156"/>
    </location>
</feature>
<dbReference type="SUPFAM" id="SSF81665">
    <property type="entry name" value="Calcium ATPase, transmembrane domain M"/>
    <property type="match status" value="1"/>
</dbReference>
<evidence type="ECO:0000256" key="12">
    <source>
        <dbReference type="ARBA" id="ARBA00049360"/>
    </source>
</evidence>
<gene>
    <name evidence="16" type="ORF">QE152_g9986</name>
</gene>
<dbReference type="SUPFAM" id="SSF81660">
    <property type="entry name" value="Metal cation-transporting ATPase, ATP-binding domain N"/>
    <property type="match status" value="1"/>
</dbReference>
<keyword evidence="17" id="KW-1185">Reference proteome</keyword>
<keyword evidence="11 13" id="KW-0472">Membrane</keyword>
<dbReference type="NCBIfam" id="TIGR01657">
    <property type="entry name" value="P-ATPase-V"/>
    <property type="match status" value="1"/>
</dbReference>
<organism evidence="16 17">
    <name type="scientific">Popillia japonica</name>
    <name type="common">Japanese beetle</name>
    <dbReference type="NCBI Taxonomy" id="7064"/>
    <lineage>
        <taxon>Eukaryota</taxon>
        <taxon>Metazoa</taxon>
        <taxon>Ecdysozoa</taxon>
        <taxon>Arthropoda</taxon>
        <taxon>Hexapoda</taxon>
        <taxon>Insecta</taxon>
        <taxon>Pterygota</taxon>
        <taxon>Neoptera</taxon>
        <taxon>Endopterygota</taxon>
        <taxon>Coleoptera</taxon>
        <taxon>Polyphaga</taxon>
        <taxon>Scarabaeiformia</taxon>
        <taxon>Scarabaeidae</taxon>
        <taxon>Rutelinae</taxon>
        <taxon>Popillia</taxon>
    </lineage>
</organism>
<dbReference type="PANTHER" id="PTHR45630:SF8">
    <property type="entry name" value="CATION-TRANSPORTING ATPASE"/>
    <property type="match status" value="1"/>
</dbReference>
<dbReference type="InterPro" id="IPR044492">
    <property type="entry name" value="P_typ_ATPase_HD_dom"/>
</dbReference>
<protein>
    <recommendedName>
        <fullName evidence="13">Cation-transporting ATPase</fullName>
        <ecNumber evidence="13">7.2.2.-</ecNumber>
    </recommendedName>
</protein>
<dbReference type="Pfam" id="PF00122">
    <property type="entry name" value="E1-E2_ATPase"/>
    <property type="match status" value="1"/>
</dbReference>
<dbReference type="GO" id="GO:0046872">
    <property type="term" value="F:metal ion binding"/>
    <property type="evidence" value="ECO:0007669"/>
    <property type="project" value="UniProtKB-UniRule"/>
</dbReference>
<dbReference type="Pfam" id="PF13246">
    <property type="entry name" value="Cation_ATPase"/>
    <property type="match status" value="1"/>
</dbReference>
<dbReference type="InterPro" id="IPR023299">
    <property type="entry name" value="ATPase_P-typ_cyto_dom_N"/>
</dbReference>
<dbReference type="SFLD" id="SFLDF00027">
    <property type="entry name" value="p-type_atpase"/>
    <property type="match status" value="1"/>
</dbReference>
<evidence type="ECO:0000259" key="14">
    <source>
        <dbReference type="Pfam" id="PF00122"/>
    </source>
</evidence>
<dbReference type="InterPro" id="IPR023298">
    <property type="entry name" value="ATPase_P-typ_TM_dom_sf"/>
</dbReference>
<proteinExistence type="inferred from homology"/>
<dbReference type="InterPro" id="IPR018303">
    <property type="entry name" value="ATPase_P-typ_P_site"/>
</dbReference>
<evidence type="ECO:0000256" key="13">
    <source>
        <dbReference type="RuleBase" id="RU362082"/>
    </source>
</evidence>
<name>A0AAW1LX00_POPJA</name>